<keyword evidence="3" id="KW-1185">Reference proteome</keyword>
<feature type="region of interest" description="Disordered" evidence="1">
    <location>
        <begin position="94"/>
        <end position="194"/>
    </location>
</feature>
<feature type="compositionally biased region" description="Low complexity" evidence="1">
    <location>
        <begin position="46"/>
        <end position="62"/>
    </location>
</feature>
<feature type="compositionally biased region" description="Low complexity" evidence="1">
    <location>
        <begin position="135"/>
        <end position="144"/>
    </location>
</feature>
<feature type="compositionally biased region" description="Basic and acidic residues" evidence="1">
    <location>
        <begin position="125"/>
        <end position="134"/>
    </location>
</feature>
<feature type="region of interest" description="Disordered" evidence="1">
    <location>
        <begin position="39"/>
        <end position="73"/>
    </location>
</feature>
<dbReference type="PANTHER" id="PTHR46434">
    <property type="entry name" value="GENETIC INTERACTOR OF PROHIBITINS 3, MITOCHONDRIAL"/>
    <property type="match status" value="1"/>
</dbReference>
<evidence type="ECO:0000313" key="3">
    <source>
        <dbReference type="Proteomes" id="UP000326924"/>
    </source>
</evidence>
<dbReference type="Gene3D" id="3.40.50.300">
    <property type="entry name" value="P-loop containing nucleotide triphosphate hydrolases"/>
    <property type="match status" value="1"/>
</dbReference>
<dbReference type="InterPro" id="IPR027417">
    <property type="entry name" value="P-loop_NTPase"/>
</dbReference>
<accession>A0A5J5F0F1</accession>
<evidence type="ECO:0008006" key="4">
    <source>
        <dbReference type="Google" id="ProtNLM"/>
    </source>
</evidence>
<dbReference type="InParanoid" id="A0A5J5F0F1"/>
<dbReference type="InterPro" id="IPR050896">
    <property type="entry name" value="Mito_lipid_metab_GTPase"/>
</dbReference>
<organism evidence="2 3">
    <name type="scientific">Sphaerosporella brunnea</name>
    <dbReference type="NCBI Taxonomy" id="1250544"/>
    <lineage>
        <taxon>Eukaryota</taxon>
        <taxon>Fungi</taxon>
        <taxon>Dikarya</taxon>
        <taxon>Ascomycota</taxon>
        <taxon>Pezizomycotina</taxon>
        <taxon>Pezizomycetes</taxon>
        <taxon>Pezizales</taxon>
        <taxon>Pyronemataceae</taxon>
        <taxon>Sphaerosporella</taxon>
    </lineage>
</organism>
<dbReference type="AlphaFoldDB" id="A0A5J5F0F1"/>
<gene>
    <name evidence="2" type="ORF">FN846DRAFT_889090</name>
</gene>
<comment type="caution">
    <text evidence="2">The sequence shown here is derived from an EMBL/GenBank/DDBJ whole genome shotgun (WGS) entry which is preliminary data.</text>
</comment>
<feature type="compositionally biased region" description="Basic residues" evidence="1">
    <location>
        <begin position="103"/>
        <end position="122"/>
    </location>
</feature>
<name>A0A5J5F0F1_9PEZI</name>
<dbReference type="SUPFAM" id="SSF52540">
    <property type="entry name" value="P-loop containing nucleoside triphosphate hydrolases"/>
    <property type="match status" value="1"/>
</dbReference>
<sequence length="726" mass="80810">MASRLALRLQRLQQLSILRNCHSRSLRCLVHIPNQPALFRPRYYSDDSTSSVTSSTPSTSPSNHPAQPPVPLLWIPPEQCPGCGAPCQQVDPELPGYYPIKPPKPKIERKRKKGERRVKKPNPQKQKEREEEALRLLQQQQQQQGESAKPAEETLTEEPAVDVDAQDPSADNSSWSIAESVPEPSTNRKKESPPLCRRCRDIHYHHDASSLPAYPTLKTLSSLLLSSRHKHNHIYHLIDAADFPLSLYPGLRNYLYKTLPKQITHNLTISYIITRSDVLFPQREQISSLMTYFKSVLKSALPEGEKVEGHDASTKLHVISSRRGWDVGILKSEITKRQGGVWFLGGVNVGKSSLLRDIWPVDGELRPVTLEDAAEFDILPTEADSVLEGQEQNGENHASAYVAEEQQTLDELLSGPQVSEPPAKITAHVAPTISAFPGTTAAPIRVSFKSIGRAGKYRGEVVDLPGLERWVGFKGTGINRFVRPDKRKFLLLKERPNPEQYTIKPGQSMLLGGLIMVTPKTPDMVVLANPFTNLPVHIASTQKCIRFLANEDPANALPDERLFQDAKSIAAYNKANTTAALVTAFGEDRASSQFSELPPAYASAGIFTLSDDVTTYRNPRLPTRSPEAIAELPYKVLATDILLEGIGWVELTAQVRNRRDTGYQTVDVEVFTPEGKGVGQRRTMNAYSILEEGARARGLLKKTAIPRKSMKGQKKLMKQRIREGRA</sequence>
<protein>
    <recommendedName>
        <fullName evidence="4">G domain-containing protein</fullName>
    </recommendedName>
</protein>
<reference evidence="2 3" key="1">
    <citation type="submission" date="2019-09" db="EMBL/GenBank/DDBJ databases">
        <title>Draft genome of the ectomycorrhizal ascomycete Sphaerosporella brunnea.</title>
        <authorList>
            <consortium name="DOE Joint Genome Institute"/>
            <person name="Benucci G.M."/>
            <person name="Marozzi G."/>
            <person name="Antonielli L."/>
            <person name="Sanchez S."/>
            <person name="Marco P."/>
            <person name="Wang X."/>
            <person name="Falini L.B."/>
            <person name="Barry K."/>
            <person name="Haridas S."/>
            <person name="Lipzen A."/>
            <person name="Labutti K."/>
            <person name="Grigoriev I.V."/>
            <person name="Murat C."/>
            <person name="Martin F."/>
            <person name="Albertini E."/>
            <person name="Donnini D."/>
            <person name="Bonito G."/>
        </authorList>
    </citation>
    <scope>NUCLEOTIDE SEQUENCE [LARGE SCALE GENOMIC DNA]</scope>
    <source>
        <strain evidence="2 3">Sb_GMNB300</strain>
    </source>
</reference>
<dbReference type="PANTHER" id="PTHR46434:SF1">
    <property type="entry name" value="GENETIC INTERACTOR OF PROHIBITINS 3, MITOCHONDRIAL"/>
    <property type="match status" value="1"/>
</dbReference>
<dbReference type="OrthoDB" id="1696305at2759"/>
<evidence type="ECO:0000313" key="2">
    <source>
        <dbReference type="EMBL" id="KAA8909156.1"/>
    </source>
</evidence>
<dbReference type="Proteomes" id="UP000326924">
    <property type="component" value="Unassembled WGS sequence"/>
</dbReference>
<dbReference type="EMBL" id="VXIS01000060">
    <property type="protein sequence ID" value="KAA8909156.1"/>
    <property type="molecule type" value="Genomic_DNA"/>
</dbReference>
<proteinExistence type="predicted"/>
<evidence type="ECO:0000256" key="1">
    <source>
        <dbReference type="SAM" id="MobiDB-lite"/>
    </source>
</evidence>
<feature type="compositionally biased region" description="Acidic residues" evidence="1">
    <location>
        <begin position="154"/>
        <end position="165"/>
    </location>
</feature>
<dbReference type="GO" id="GO:0005739">
    <property type="term" value="C:mitochondrion"/>
    <property type="evidence" value="ECO:0007669"/>
    <property type="project" value="TreeGrafter"/>
</dbReference>